<feature type="compositionally biased region" description="Basic and acidic residues" evidence="1">
    <location>
        <begin position="1"/>
        <end position="14"/>
    </location>
</feature>
<dbReference type="EMBL" id="JAFIMR010000002">
    <property type="protein sequence ID" value="KAI1881105.1"/>
    <property type="molecule type" value="Genomic_DNA"/>
</dbReference>
<protein>
    <recommendedName>
        <fullName evidence="4">RNA helicase HEL117</fullName>
    </recommendedName>
</protein>
<feature type="compositionally biased region" description="Basic and acidic residues" evidence="1">
    <location>
        <begin position="357"/>
        <end position="373"/>
    </location>
</feature>
<feature type="compositionally biased region" description="Acidic residues" evidence="1">
    <location>
        <begin position="234"/>
        <end position="244"/>
    </location>
</feature>
<dbReference type="InterPro" id="IPR044688">
    <property type="entry name" value="SCI-1-like"/>
</dbReference>
<feature type="compositionally biased region" description="Gly residues" evidence="1">
    <location>
        <begin position="219"/>
        <end position="229"/>
    </location>
</feature>
<keyword evidence="3" id="KW-1185">Reference proteome</keyword>
<feature type="compositionally biased region" description="Basic and acidic residues" evidence="1">
    <location>
        <begin position="272"/>
        <end position="283"/>
    </location>
</feature>
<organism evidence="2 3">
    <name type="scientific">Neoarthrinium moseri</name>
    <dbReference type="NCBI Taxonomy" id="1658444"/>
    <lineage>
        <taxon>Eukaryota</taxon>
        <taxon>Fungi</taxon>
        <taxon>Dikarya</taxon>
        <taxon>Ascomycota</taxon>
        <taxon>Pezizomycotina</taxon>
        <taxon>Sordariomycetes</taxon>
        <taxon>Xylariomycetidae</taxon>
        <taxon>Amphisphaeriales</taxon>
        <taxon>Apiosporaceae</taxon>
        <taxon>Neoarthrinium</taxon>
    </lineage>
</organism>
<feature type="region of interest" description="Disordered" evidence="1">
    <location>
        <begin position="1"/>
        <end position="133"/>
    </location>
</feature>
<evidence type="ECO:0000313" key="2">
    <source>
        <dbReference type="EMBL" id="KAI1881105.1"/>
    </source>
</evidence>
<dbReference type="Proteomes" id="UP000829685">
    <property type="component" value="Unassembled WGS sequence"/>
</dbReference>
<accession>A0A9P9WXM2</accession>
<feature type="region of interest" description="Disordered" evidence="1">
    <location>
        <begin position="199"/>
        <end position="283"/>
    </location>
</feature>
<dbReference type="AlphaFoldDB" id="A0A9P9WXM2"/>
<reference evidence="2" key="1">
    <citation type="submission" date="2021-03" db="EMBL/GenBank/DDBJ databases">
        <title>Revisited historic fungal species revealed as producer of novel bioactive compounds through whole genome sequencing and comparative genomics.</title>
        <authorList>
            <person name="Vignolle G.A."/>
            <person name="Hochenegger N."/>
            <person name="Mach R.L."/>
            <person name="Mach-Aigner A.R."/>
            <person name="Javad Rahimi M."/>
            <person name="Salim K.A."/>
            <person name="Chan C.M."/>
            <person name="Lim L.B.L."/>
            <person name="Cai F."/>
            <person name="Druzhinina I.S."/>
            <person name="U'Ren J.M."/>
            <person name="Derntl C."/>
        </authorList>
    </citation>
    <scope>NUCLEOTIDE SEQUENCE</scope>
    <source>
        <strain evidence="2">TUCIM 5799</strain>
    </source>
</reference>
<feature type="compositionally biased region" description="Basic and acidic residues" evidence="1">
    <location>
        <begin position="295"/>
        <end position="338"/>
    </location>
</feature>
<gene>
    <name evidence="2" type="ORF">JX265_001345</name>
</gene>
<name>A0A9P9WXM2_9PEZI</name>
<dbReference type="PANTHER" id="PTHR34117:SF1">
    <property type="entry name" value="STYLE CELL-CYCLE INHIBITOR 1"/>
    <property type="match status" value="1"/>
</dbReference>
<feature type="region of interest" description="Disordered" evidence="1">
    <location>
        <begin position="295"/>
        <end position="373"/>
    </location>
</feature>
<feature type="compositionally biased region" description="Basic residues" evidence="1">
    <location>
        <begin position="107"/>
        <end position="116"/>
    </location>
</feature>
<comment type="caution">
    <text evidence="2">The sequence shown here is derived from an EMBL/GenBank/DDBJ whole genome shotgun (WGS) entry which is preliminary data.</text>
</comment>
<feature type="compositionally biased region" description="Basic residues" evidence="1">
    <location>
        <begin position="89"/>
        <end position="98"/>
    </location>
</feature>
<evidence type="ECO:0000256" key="1">
    <source>
        <dbReference type="SAM" id="MobiDB-lite"/>
    </source>
</evidence>
<evidence type="ECO:0000313" key="3">
    <source>
        <dbReference type="Proteomes" id="UP000829685"/>
    </source>
</evidence>
<feature type="compositionally biased region" description="Basic and acidic residues" evidence="1">
    <location>
        <begin position="24"/>
        <end position="44"/>
    </location>
</feature>
<evidence type="ECO:0008006" key="4">
    <source>
        <dbReference type="Google" id="ProtNLM"/>
    </source>
</evidence>
<dbReference type="PANTHER" id="PTHR34117">
    <property type="entry name" value="STYLE CELL-CYCLE INHIBITOR 1"/>
    <property type="match status" value="1"/>
</dbReference>
<feature type="compositionally biased region" description="Basic residues" evidence="1">
    <location>
        <begin position="45"/>
        <end position="70"/>
    </location>
</feature>
<sequence>MGNEDPGHYRREDGQPASKRRRERSASPDRDARKRHEDRRDRGGHDRRRSRSPGTARHRSHHEHDRRRERRSAVDGAGKGGVRTADHLRRGREARRSRSSSASQQQHPHRRRRRSSTHSLYSPAELPYSARQLSKADYDAFRPLLARYLEVQKNKSMADMDEREVRGRWKSFVSKWNEGSLAAGWYDPELFDDTRKHANWGTAQGRPAQKVEPSPLGDHGVGGRAGDGLAGDVVSEEGEDDEDGYGPALPSNHHERGSNTRRGPSIPSLQDLEVRREMTEEERLERIDQLRLERKADRAEQKARLEDLVPRAEAGTRERKLEKKKEVNEKMKSFRERSPGAAEVNDSELMGGGDGVDEYKRMKAANERKKTEREIRREEIMRAKNEEREERLREYREKEDKAMIVFKELARQRFG</sequence>
<proteinExistence type="predicted"/>